<evidence type="ECO:0000313" key="2">
    <source>
        <dbReference type="Proteomes" id="UP000799437"/>
    </source>
</evidence>
<protein>
    <submittedName>
        <fullName evidence="1">Uncharacterized protein</fullName>
    </submittedName>
</protein>
<dbReference type="AlphaFoldDB" id="A0A6A6WF32"/>
<gene>
    <name evidence="1" type="ORF">EJ05DRAFT_536970</name>
</gene>
<reference evidence="1" key="1">
    <citation type="journal article" date="2020" name="Stud. Mycol.">
        <title>101 Dothideomycetes genomes: a test case for predicting lifestyles and emergence of pathogens.</title>
        <authorList>
            <person name="Haridas S."/>
            <person name="Albert R."/>
            <person name="Binder M."/>
            <person name="Bloem J."/>
            <person name="Labutti K."/>
            <person name="Salamov A."/>
            <person name="Andreopoulos B."/>
            <person name="Baker S."/>
            <person name="Barry K."/>
            <person name="Bills G."/>
            <person name="Bluhm B."/>
            <person name="Cannon C."/>
            <person name="Castanera R."/>
            <person name="Culley D."/>
            <person name="Daum C."/>
            <person name="Ezra D."/>
            <person name="Gonzalez J."/>
            <person name="Henrissat B."/>
            <person name="Kuo A."/>
            <person name="Liang C."/>
            <person name="Lipzen A."/>
            <person name="Lutzoni F."/>
            <person name="Magnuson J."/>
            <person name="Mondo S."/>
            <person name="Nolan M."/>
            <person name="Ohm R."/>
            <person name="Pangilinan J."/>
            <person name="Park H.-J."/>
            <person name="Ramirez L."/>
            <person name="Alfaro M."/>
            <person name="Sun H."/>
            <person name="Tritt A."/>
            <person name="Yoshinaga Y."/>
            <person name="Zwiers L.-H."/>
            <person name="Turgeon B."/>
            <person name="Goodwin S."/>
            <person name="Spatafora J."/>
            <person name="Crous P."/>
            <person name="Grigoriev I."/>
        </authorList>
    </citation>
    <scope>NUCLEOTIDE SEQUENCE</scope>
    <source>
        <strain evidence="1">CBS 121739</strain>
    </source>
</reference>
<sequence>MALATKDNQRNIAKADHEIRPLFTKTLGEKTGAREENGVRKSALLKIPSLKSGLPKMKGSVEGLRYWSRANKAVDEQNTPRRAGHKAGNGKIERSPRFQLGSRVQTNCYYDNGFIHQIREQNGKFEYRVRHTWYYAFEYWPSWLESKIGAWVSEDKLILAPTKLTSTQDAPNIPYERLEETPWFSRPTDLGFDIGDHALTVINGKEVEVQVLRSGYSHGPSFGSAGVSGKLDPRAESIPEGEMYMLSDAAGRETLVNKNGSLWFAYAEYSLKKLPQDTETDSRAKSENLAGRLSVHREANLCANEAIPDLSFQMAAPTRA</sequence>
<name>A0A6A6WF32_9PEZI</name>
<organism evidence="1 2">
    <name type="scientific">Pseudovirgaria hyperparasitica</name>
    <dbReference type="NCBI Taxonomy" id="470096"/>
    <lineage>
        <taxon>Eukaryota</taxon>
        <taxon>Fungi</taxon>
        <taxon>Dikarya</taxon>
        <taxon>Ascomycota</taxon>
        <taxon>Pezizomycotina</taxon>
        <taxon>Dothideomycetes</taxon>
        <taxon>Dothideomycetes incertae sedis</taxon>
        <taxon>Acrospermales</taxon>
        <taxon>Acrospermaceae</taxon>
        <taxon>Pseudovirgaria</taxon>
    </lineage>
</organism>
<dbReference type="GeneID" id="54490405"/>
<dbReference type="EMBL" id="ML996569">
    <property type="protein sequence ID" value="KAF2759721.1"/>
    <property type="molecule type" value="Genomic_DNA"/>
</dbReference>
<dbReference type="RefSeq" id="XP_033602172.1">
    <property type="nucleotide sequence ID" value="XM_033749351.1"/>
</dbReference>
<evidence type="ECO:0000313" key="1">
    <source>
        <dbReference type="EMBL" id="KAF2759721.1"/>
    </source>
</evidence>
<proteinExistence type="predicted"/>
<keyword evidence="2" id="KW-1185">Reference proteome</keyword>
<accession>A0A6A6WF32</accession>
<dbReference type="Proteomes" id="UP000799437">
    <property type="component" value="Unassembled WGS sequence"/>
</dbReference>